<dbReference type="GO" id="GO:0016020">
    <property type="term" value="C:membrane"/>
    <property type="evidence" value="ECO:0007669"/>
    <property type="project" value="UniProtKB-SubCell"/>
</dbReference>
<evidence type="ECO:0000313" key="12">
    <source>
        <dbReference type="Proteomes" id="UP000271889"/>
    </source>
</evidence>
<dbReference type="AlphaFoldDB" id="A0A3P6SDK7"/>
<evidence type="ECO:0000256" key="9">
    <source>
        <dbReference type="ARBA" id="ARBA00023180"/>
    </source>
</evidence>
<comment type="pathway">
    <text evidence="2">Protein modification; protein glycosylation.</text>
</comment>
<keyword evidence="12" id="KW-1185">Reference proteome</keyword>
<reference evidence="11 12" key="1">
    <citation type="submission" date="2018-11" db="EMBL/GenBank/DDBJ databases">
        <authorList>
            <consortium name="Pathogen Informatics"/>
        </authorList>
    </citation>
    <scope>NUCLEOTIDE SEQUENCE [LARGE SCALE GENOMIC DNA]</scope>
</reference>
<dbReference type="PANTHER" id="PTHR19297">
    <property type="entry name" value="GLYCOSYLTRANSFERASE 14 FAMILY MEMBER"/>
    <property type="match status" value="1"/>
</dbReference>
<dbReference type="EMBL" id="UYRV01022910">
    <property type="protein sequence ID" value="VDK72636.1"/>
    <property type="molecule type" value="Genomic_DNA"/>
</dbReference>
<keyword evidence="5" id="KW-0812">Transmembrane</keyword>
<dbReference type="GO" id="GO:0008375">
    <property type="term" value="F:acetylglucosaminyltransferase activity"/>
    <property type="evidence" value="ECO:0007669"/>
    <property type="project" value="TreeGrafter"/>
</dbReference>
<evidence type="ECO:0000256" key="1">
    <source>
        <dbReference type="ARBA" id="ARBA00004606"/>
    </source>
</evidence>
<evidence type="ECO:0000256" key="6">
    <source>
        <dbReference type="ARBA" id="ARBA00022968"/>
    </source>
</evidence>
<comment type="similarity">
    <text evidence="10">Belongs to the glycosyltransferase 14 family.</text>
</comment>
<evidence type="ECO:0000256" key="4">
    <source>
        <dbReference type="ARBA" id="ARBA00022679"/>
    </source>
</evidence>
<accession>A0A3P6SDK7</accession>
<keyword evidence="6" id="KW-0735">Signal-anchor</keyword>
<keyword evidence="7" id="KW-1133">Transmembrane helix</keyword>
<protein>
    <submittedName>
        <fullName evidence="11">Uncharacterized protein</fullName>
    </submittedName>
</protein>
<evidence type="ECO:0000313" key="11">
    <source>
        <dbReference type="EMBL" id="VDK72636.1"/>
    </source>
</evidence>
<gene>
    <name evidence="11" type="ORF">CGOC_LOCUS6852</name>
</gene>
<keyword evidence="3" id="KW-0328">Glycosyltransferase</keyword>
<keyword evidence="8" id="KW-0472">Membrane</keyword>
<dbReference type="InterPro" id="IPR003406">
    <property type="entry name" value="Glyco_trans_14"/>
</dbReference>
<sequence length="184" mass="21180">MTDSNVENHKINWLFAPSISPLLTAYDFRLLQLSVPSKPALSIYQDLLNEIDVDCKRIIGGDKILVEKAKQWEYNSIHAELKIFEAKDKCHAIKKLFGFHVDLKDISAEELAYPLAYGAVVYKNFVQVMFMLSAFYRPHNEYCIAVSGSAEKSFKNSMDEVASCFDNIHVLVRYRFQHHHFACI</sequence>
<keyword evidence="4" id="KW-0808">Transferase</keyword>
<evidence type="ECO:0000256" key="2">
    <source>
        <dbReference type="ARBA" id="ARBA00004922"/>
    </source>
</evidence>
<name>A0A3P6SDK7_CYLGO</name>
<keyword evidence="9" id="KW-0325">Glycoprotein</keyword>
<organism evidence="11 12">
    <name type="scientific">Cylicostephanus goldi</name>
    <name type="common">Nematode worm</name>
    <dbReference type="NCBI Taxonomy" id="71465"/>
    <lineage>
        <taxon>Eukaryota</taxon>
        <taxon>Metazoa</taxon>
        <taxon>Ecdysozoa</taxon>
        <taxon>Nematoda</taxon>
        <taxon>Chromadorea</taxon>
        <taxon>Rhabditida</taxon>
        <taxon>Rhabditina</taxon>
        <taxon>Rhabditomorpha</taxon>
        <taxon>Strongyloidea</taxon>
        <taxon>Strongylidae</taxon>
        <taxon>Cylicostephanus</taxon>
    </lineage>
</organism>
<dbReference type="PANTHER" id="PTHR19297:SF185">
    <property type="entry name" value="BETA-1,3-GALACTOSYL-O-GLYCOSYL-GLYCOPROTEIN BETA-1,6-N-ACETYLGLUCOSAMINYLTRANSFERASE 3"/>
    <property type="match status" value="1"/>
</dbReference>
<proteinExistence type="inferred from homology"/>
<evidence type="ECO:0000256" key="3">
    <source>
        <dbReference type="ARBA" id="ARBA00022676"/>
    </source>
</evidence>
<evidence type="ECO:0000256" key="7">
    <source>
        <dbReference type="ARBA" id="ARBA00022989"/>
    </source>
</evidence>
<dbReference type="Pfam" id="PF02485">
    <property type="entry name" value="Branch"/>
    <property type="match status" value="1"/>
</dbReference>
<dbReference type="Proteomes" id="UP000271889">
    <property type="component" value="Unassembled WGS sequence"/>
</dbReference>
<evidence type="ECO:0000256" key="5">
    <source>
        <dbReference type="ARBA" id="ARBA00022692"/>
    </source>
</evidence>
<comment type="subcellular location">
    <subcellularLocation>
        <location evidence="1">Membrane</location>
        <topology evidence="1">Single-pass type II membrane protein</topology>
    </subcellularLocation>
</comment>
<evidence type="ECO:0000256" key="10">
    <source>
        <dbReference type="ARBA" id="ARBA00038150"/>
    </source>
</evidence>
<evidence type="ECO:0000256" key="8">
    <source>
        <dbReference type="ARBA" id="ARBA00023136"/>
    </source>
</evidence>
<dbReference type="OrthoDB" id="5841599at2759"/>